<feature type="compositionally biased region" description="Basic and acidic residues" evidence="1">
    <location>
        <begin position="116"/>
        <end position="141"/>
    </location>
</feature>
<evidence type="ECO:0000256" key="1">
    <source>
        <dbReference type="SAM" id="MobiDB-lite"/>
    </source>
</evidence>
<dbReference type="AlphaFoldDB" id="A0A2P5BIB0"/>
<feature type="compositionally biased region" description="Low complexity" evidence="1">
    <location>
        <begin position="18"/>
        <end position="32"/>
    </location>
</feature>
<feature type="compositionally biased region" description="Low complexity" evidence="1">
    <location>
        <begin position="45"/>
        <end position="95"/>
    </location>
</feature>
<evidence type="ECO:0000313" key="2">
    <source>
        <dbReference type="EMBL" id="PON48531.1"/>
    </source>
</evidence>
<reference evidence="3" key="1">
    <citation type="submission" date="2016-06" db="EMBL/GenBank/DDBJ databases">
        <title>Parallel loss of symbiosis genes in relatives of nitrogen-fixing non-legume Parasponia.</title>
        <authorList>
            <person name="Van Velzen R."/>
            <person name="Holmer R."/>
            <person name="Bu F."/>
            <person name="Rutten L."/>
            <person name="Van Zeijl A."/>
            <person name="Liu W."/>
            <person name="Santuari L."/>
            <person name="Cao Q."/>
            <person name="Sharma T."/>
            <person name="Shen D."/>
            <person name="Roswanjaya Y."/>
            <person name="Wardhani T."/>
            <person name="Kalhor M.S."/>
            <person name="Jansen J."/>
            <person name="Van den Hoogen J."/>
            <person name="Gungor B."/>
            <person name="Hartog M."/>
            <person name="Hontelez J."/>
            <person name="Verver J."/>
            <person name="Yang W.-C."/>
            <person name="Schijlen E."/>
            <person name="Repin R."/>
            <person name="Schilthuizen M."/>
            <person name="Schranz E."/>
            <person name="Heidstra R."/>
            <person name="Miyata K."/>
            <person name="Fedorova E."/>
            <person name="Kohlen W."/>
            <person name="Bisseling T."/>
            <person name="Smit S."/>
            <person name="Geurts R."/>
        </authorList>
    </citation>
    <scope>NUCLEOTIDE SEQUENCE [LARGE SCALE GENOMIC DNA]</scope>
    <source>
        <strain evidence="3">cv. WU1-14</strain>
    </source>
</reference>
<name>A0A2P5BIB0_PARAD</name>
<comment type="caution">
    <text evidence="2">The sequence shown here is derived from an EMBL/GenBank/DDBJ whole genome shotgun (WGS) entry which is preliminary data.</text>
</comment>
<dbReference type="Proteomes" id="UP000237105">
    <property type="component" value="Unassembled WGS sequence"/>
</dbReference>
<proteinExistence type="predicted"/>
<protein>
    <submittedName>
        <fullName evidence="2">Uncharacterized protein</fullName>
    </submittedName>
</protein>
<gene>
    <name evidence="2" type="ORF">PanWU01x14_236380</name>
</gene>
<feature type="region of interest" description="Disordered" evidence="1">
    <location>
        <begin position="45"/>
        <end position="141"/>
    </location>
</feature>
<evidence type="ECO:0000313" key="3">
    <source>
        <dbReference type="Proteomes" id="UP000237105"/>
    </source>
</evidence>
<keyword evidence="3" id="KW-1185">Reference proteome</keyword>
<accession>A0A2P5BIB0</accession>
<sequence>MGLDGLMVKSAVDGEGGLLSSDSVSESDPVPDSTCDFFSEGFFFSSSSSASSPSSSSSSSSSEDSSPDFSPSAGPSATLFSSSSSSSLTVSLSDSSSEDEAEGGTASISRLGAIGTEERERERGGLQKVSSERDESARSQY</sequence>
<dbReference type="EMBL" id="JXTB01000275">
    <property type="protein sequence ID" value="PON48531.1"/>
    <property type="molecule type" value="Genomic_DNA"/>
</dbReference>
<feature type="region of interest" description="Disordered" evidence="1">
    <location>
        <begin position="1"/>
        <end position="32"/>
    </location>
</feature>
<organism evidence="2 3">
    <name type="scientific">Parasponia andersonii</name>
    <name type="common">Sponia andersonii</name>
    <dbReference type="NCBI Taxonomy" id="3476"/>
    <lineage>
        <taxon>Eukaryota</taxon>
        <taxon>Viridiplantae</taxon>
        <taxon>Streptophyta</taxon>
        <taxon>Embryophyta</taxon>
        <taxon>Tracheophyta</taxon>
        <taxon>Spermatophyta</taxon>
        <taxon>Magnoliopsida</taxon>
        <taxon>eudicotyledons</taxon>
        <taxon>Gunneridae</taxon>
        <taxon>Pentapetalae</taxon>
        <taxon>rosids</taxon>
        <taxon>fabids</taxon>
        <taxon>Rosales</taxon>
        <taxon>Cannabaceae</taxon>
        <taxon>Parasponia</taxon>
    </lineage>
</organism>